<dbReference type="InterPro" id="IPR019821">
    <property type="entry name" value="Kinesin_motor_CS"/>
</dbReference>
<dbReference type="GO" id="GO:0007018">
    <property type="term" value="P:microtubule-based movement"/>
    <property type="evidence" value="ECO:0007669"/>
    <property type="project" value="InterPro"/>
</dbReference>
<keyword evidence="4 5" id="KW-0505">Motor protein</keyword>
<dbReference type="FunFam" id="3.40.850.10:FF:000091">
    <property type="entry name" value="Kinesin family protein"/>
    <property type="match status" value="1"/>
</dbReference>
<dbReference type="PROSITE" id="PS00411">
    <property type="entry name" value="KINESIN_MOTOR_1"/>
    <property type="match status" value="1"/>
</dbReference>
<accession>A0A2T2NNC9</accession>
<feature type="region of interest" description="Disordered" evidence="8">
    <location>
        <begin position="271"/>
        <end position="293"/>
    </location>
</feature>
<keyword evidence="3 5" id="KW-0067">ATP-binding</keyword>
<comment type="similarity">
    <text evidence="5 6">Belongs to the TRAFAC class myosin-kinesin ATPase superfamily. Kinesin family.</text>
</comment>
<organism evidence="10 11">
    <name type="scientific">Corynespora cassiicola Philippines</name>
    <dbReference type="NCBI Taxonomy" id="1448308"/>
    <lineage>
        <taxon>Eukaryota</taxon>
        <taxon>Fungi</taxon>
        <taxon>Dikarya</taxon>
        <taxon>Ascomycota</taxon>
        <taxon>Pezizomycotina</taxon>
        <taxon>Dothideomycetes</taxon>
        <taxon>Pleosporomycetidae</taxon>
        <taxon>Pleosporales</taxon>
        <taxon>Corynesporascaceae</taxon>
        <taxon>Corynespora</taxon>
    </lineage>
</organism>
<evidence type="ECO:0000256" key="1">
    <source>
        <dbReference type="ARBA" id="ARBA00022701"/>
    </source>
</evidence>
<dbReference type="InterPro" id="IPR001752">
    <property type="entry name" value="Kinesin_motor_dom"/>
</dbReference>
<dbReference type="GO" id="GO:0016887">
    <property type="term" value="F:ATP hydrolysis activity"/>
    <property type="evidence" value="ECO:0007669"/>
    <property type="project" value="TreeGrafter"/>
</dbReference>
<dbReference type="PRINTS" id="PR00380">
    <property type="entry name" value="KINESINHEAVY"/>
</dbReference>
<dbReference type="GO" id="GO:0005871">
    <property type="term" value="C:kinesin complex"/>
    <property type="evidence" value="ECO:0007669"/>
    <property type="project" value="TreeGrafter"/>
</dbReference>
<dbReference type="GO" id="GO:0008017">
    <property type="term" value="F:microtubule binding"/>
    <property type="evidence" value="ECO:0007669"/>
    <property type="project" value="InterPro"/>
</dbReference>
<evidence type="ECO:0000256" key="6">
    <source>
        <dbReference type="RuleBase" id="RU000394"/>
    </source>
</evidence>
<dbReference type="OrthoDB" id="123929at2759"/>
<evidence type="ECO:0000256" key="4">
    <source>
        <dbReference type="ARBA" id="ARBA00023175"/>
    </source>
</evidence>
<evidence type="ECO:0000256" key="7">
    <source>
        <dbReference type="SAM" id="Coils"/>
    </source>
</evidence>
<feature type="domain" description="Kinesin motor" evidence="9">
    <location>
        <begin position="11"/>
        <end position="526"/>
    </location>
</feature>
<dbReference type="Proteomes" id="UP000240883">
    <property type="component" value="Unassembled WGS sequence"/>
</dbReference>
<dbReference type="STRING" id="1448308.A0A2T2NNC9"/>
<dbReference type="GO" id="GO:0005874">
    <property type="term" value="C:microtubule"/>
    <property type="evidence" value="ECO:0007669"/>
    <property type="project" value="UniProtKB-KW"/>
</dbReference>
<dbReference type="PANTHER" id="PTHR24115:SF1008">
    <property type="entry name" value="KINESIN-LIKE PROTEIN SUBITO"/>
    <property type="match status" value="1"/>
</dbReference>
<evidence type="ECO:0000256" key="2">
    <source>
        <dbReference type="ARBA" id="ARBA00022741"/>
    </source>
</evidence>
<dbReference type="SMART" id="SM00129">
    <property type="entry name" value="KISc"/>
    <property type="match status" value="1"/>
</dbReference>
<reference evidence="10 11" key="1">
    <citation type="journal article" date="2018" name="Front. Microbiol.">
        <title>Genome-Wide Analysis of Corynespora cassiicola Leaf Fall Disease Putative Effectors.</title>
        <authorList>
            <person name="Lopez D."/>
            <person name="Ribeiro S."/>
            <person name="Label P."/>
            <person name="Fumanal B."/>
            <person name="Venisse J.S."/>
            <person name="Kohler A."/>
            <person name="de Oliveira R.R."/>
            <person name="Labutti K."/>
            <person name="Lipzen A."/>
            <person name="Lail K."/>
            <person name="Bauer D."/>
            <person name="Ohm R.A."/>
            <person name="Barry K.W."/>
            <person name="Spatafora J."/>
            <person name="Grigoriev I.V."/>
            <person name="Martin F.M."/>
            <person name="Pujade-Renaud V."/>
        </authorList>
    </citation>
    <scope>NUCLEOTIDE SEQUENCE [LARGE SCALE GENOMIC DNA]</scope>
    <source>
        <strain evidence="10 11">Philippines</strain>
    </source>
</reference>
<dbReference type="SUPFAM" id="SSF52540">
    <property type="entry name" value="P-loop containing nucleoside triphosphate hydrolases"/>
    <property type="match status" value="1"/>
</dbReference>
<dbReference type="EMBL" id="KZ678135">
    <property type="protein sequence ID" value="PSN66937.1"/>
    <property type="molecule type" value="Genomic_DNA"/>
</dbReference>
<evidence type="ECO:0000259" key="9">
    <source>
        <dbReference type="PROSITE" id="PS50067"/>
    </source>
</evidence>
<dbReference type="PANTHER" id="PTHR24115">
    <property type="entry name" value="KINESIN-RELATED"/>
    <property type="match status" value="1"/>
</dbReference>
<evidence type="ECO:0000313" key="10">
    <source>
        <dbReference type="EMBL" id="PSN66937.1"/>
    </source>
</evidence>
<dbReference type="GO" id="GO:0003777">
    <property type="term" value="F:microtubule motor activity"/>
    <property type="evidence" value="ECO:0007669"/>
    <property type="project" value="InterPro"/>
</dbReference>
<dbReference type="InterPro" id="IPR027417">
    <property type="entry name" value="P-loop_NTPase"/>
</dbReference>
<dbReference type="Gene3D" id="3.40.850.10">
    <property type="entry name" value="Kinesin motor domain"/>
    <property type="match status" value="2"/>
</dbReference>
<dbReference type="PROSITE" id="PS50067">
    <property type="entry name" value="KINESIN_MOTOR_2"/>
    <property type="match status" value="1"/>
</dbReference>
<dbReference type="AlphaFoldDB" id="A0A2T2NNC9"/>
<proteinExistence type="inferred from homology"/>
<evidence type="ECO:0000256" key="3">
    <source>
        <dbReference type="ARBA" id="ARBA00022840"/>
    </source>
</evidence>
<sequence length="732" mass="80462">MDPPARPSSSLFDVYLRLRPSKADGARFLTVEDNPARHPTHITIKPPTNDNRKRAIERFAFTQVFEEDAQQLDLFKEVGVVPLIEGVLGKPGHVGRDGLLATLGVTGSGKSHTILGSKSQRGLTQMALDVLFQTTGDQLVQSFYGAPAFSSLAAADVSEANMFTATAYLDSMYGDNQSERYPSRANTPMPVSTAFQQTELEPVASYTSLSSPSHTISSENLHSVLMSTFSARPSAGIHSIRPVNGALSSISRSVPNAGSPYKKDFSSFLSTGGSRNNKIPRPSTLPQSPNVSDIEIPSDPNAEYAIVISMYEVYNDRIFDLLTGSATKSKHPNVKRRALLFKSTEQSPDRKVVAGLTKIICGSFEEALMVLETGLMERKVTGTGSNAVSSRSHGFFCVEVKKRDGKGRGPWSGSTLTIVDLAGSERARNAKTAGATLAEAGKINESLMYLGQCMQMQSDNQDGSKNVVPFRQCKLTELLFSNSFPNPSRSTTHVPQKSLMIVTADPHGDYNATSQILRYSALAREVTVPRIPSTTSAILSGAPLQRTNSVCSGRTTPSAILEELDAANTQAARLAEEIEIFALRLSEETARRQAAERSWRAAEAHMVELEQEIRDECYADMEAAVTAERRRWQTALDNEQDNQQAHLDSKIDVVIRATKAQMREEIKVFEDPDPGLRERLEQLERENEMLKARLEAHERDAQMRSASPIKKMRVLKAKKWEDPESVMKGFDD</sequence>
<feature type="binding site" evidence="5">
    <location>
        <begin position="104"/>
        <end position="111"/>
    </location>
    <ligand>
        <name>ATP</name>
        <dbReference type="ChEBI" id="CHEBI:30616"/>
    </ligand>
</feature>
<evidence type="ECO:0000256" key="8">
    <source>
        <dbReference type="SAM" id="MobiDB-lite"/>
    </source>
</evidence>
<gene>
    <name evidence="10" type="ORF">BS50DRAFT_634392</name>
</gene>
<feature type="coiled-coil region" evidence="7">
    <location>
        <begin position="673"/>
        <end position="700"/>
    </location>
</feature>
<keyword evidence="1 6" id="KW-0493">Microtubule</keyword>
<dbReference type="GO" id="GO:0005524">
    <property type="term" value="F:ATP binding"/>
    <property type="evidence" value="ECO:0007669"/>
    <property type="project" value="UniProtKB-UniRule"/>
</dbReference>
<dbReference type="InterPro" id="IPR027640">
    <property type="entry name" value="Kinesin-like_fam"/>
</dbReference>
<dbReference type="InterPro" id="IPR036961">
    <property type="entry name" value="Kinesin_motor_dom_sf"/>
</dbReference>
<protein>
    <recommendedName>
        <fullName evidence="6">Kinesin-like protein</fullName>
    </recommendedName>
</protein>
<dbReference type="GO" id="GO:0005634">
    <property type="term" value="C:nucleus"/>
    <property type="evidence" value="ECO:0007669"/>
    <property type="project" value="TreeGrafter"/>
</dbReference>
<evidence type="ECO:0000256" key="5">
    <source>
        <dbReference type="PROSITE-ProRule" id="PRU00283"/>
    </source>
</evidence>
<keyword evidence="7" id="KW-0175">Coiled coil</keyword>
<keyword evidence="2 5" id="KW-0547">Nucleotide-binding</keyword>
<keyword evidence="11" id="KW-1185">Reference proteome</keyword>
<evidence type="ECO:0000313" key="11">
    <source>
        <dbReference type="Proteomes" id="UP000240883"/>
    </source>
</evidence>
<name>A0A2T2NNC9_CORCC</name>
<dbReference type="Pfam" id="PF00225">
    <property type="entry name" value="Kinesin"/>
    <property type="match status" value="1"/>
</dbReference>